<dbReference type="PROSITE" id="PS00680">
    <property type="entry name" value="MAP_1"/>
    <property type="match status" value="1"/>
</dbReference>
<dbReference type="InterPro" id="IPR036005">
    <property type="entry name" value="Creatinase/aminopeptidase-like"/>
</dbReference>
<protein>
    <submittedName>
        <fullName evidence="6">Unannotated protein</fullName>
    </submittedName>
</protein>
<sequence>MAIEIKSLEEIKKMRKAGILVAQTLERLREVIRPGLMTKDLDLIASNFITKNGGVPSFLGYHGYPATICTSVNSQVVHGIPGELVLNEGDIISIDCGAIVDGWHGDSAISLGIGEISAEDQKLIDDCAHSMWAGIAAAKVGGRLTDLSSAIEKAITSRGTYGIVREYGGHGIGTAMHQEPHLLNYGSAGRGPKLVAGMALAVEPMIMLGSEKVRVESDEWTVSTVDGSRAAHTEHTFAFLPSGEISVLTALDSGVAGLAPFGVTPAVL</sequence>
<accession>A0A6J6CNN1</accession>
<dbReference type="AlphaFoldDB" id="A0A6J6CNN1"/>
<proteinExistence type="inferred from homology"/>
<dbReference type="CDD" id="cd01086">
    <property type="entry name" value="MetAP1"/>
    <property type="match status" value="1"/>
</dbReference>
<dbReference type="InterPro" id="IPR002467">
    <property type="entry name" value="Pept_M24A_MAP1"/>
</dbReference>
<dbReference type="InterPro" id="IPR000994">
    <property type="entry name" value="Pept_M24"/>
</dbReference>
<evidence type="ECO:0000256" key="2">
    <source>
        <dbReference type="ARBA" id="ARBA00022670"/>
    </source>
</evidence>
<keyword evidence="1" id="KW-0031">Aminopeptidase</keyword>
<evidence type="ECO:0000313" key="6">
    <source>
        <dbReference type="EMBL" id="CAB4553180.1"/>
    </source>
</evidence>
<dbReference type="EMBL" id="CAEZSV010000086">
    <property type="protein sequence ID" value="CAB4553180.1"/>
    <property type="molecule type" value="Genomic_DNA"/>
</dbReference>
<evidence type="ECO:0000256" key="4">
    <source>
        <dbReference type="ARBA" id="ARBA00022801"/>
    </source>
</evidence>
<dbReference type="SUPFAM" id="SSF55920">
    <property type="entry name" value="Creatinase/aminopeptidase"/>
    <property type="match status" value="1"/>
</dbReference>
<keyword evidence="2" id="KW-0645">Protease</keyword>
<name>A0A6J6CNN1_9ZZZZ</name>
<keyword evidence="4" id="KW-0378">Hydrolase</keyword>
<dbReference type="PANTHER" id="PTHR43330:SF27">
    <property type="entry name" value="METHIONINE AMINOPEPTIDASE"/>
    <property type="match status" value="1"/>
</dbReference>
<dbReference type="PRINTS" id="PR00599">
    <property type="entry name" value="MAPEPTIDASE"/>
</dbReference>
<evidence type="ECO:0000256" key="3">
    <source>
        <dbReference type="ARBA" id="ARBA00022723"/>
    </source>
</evidence>
<dbReference type="PANTHER" id="PTHR43330">
    <property type="entry name" value="METHIONINE AMINOPEPTIDASE"/>
    <property type="match status" value="1"/>
</dbReference>
<dbReference type="HAMAP" id="MF_01974">
    <property type="entry name" value="MetAP_1"/>
    <property type="match status" value="1"/>
</dbReference>
<dbReference type="NCBIfam" id="TIGR00500">
    <property type="entry name" value="met_pdase_I"/>
    <property type="match status" value="1"/>
</dbReference>
<dbReference type="GO" id="GO:0070006">
    <property type="term" value="F:metalloaminopeptidase activity"/>
    <property type="evidence" value="ECO:0007669"/>
    <property type="project" value="InterPro"/>
</dbReference>
<organism evidence="6">
    <name type="scientific">freshwater metagenome</name>
    <dbReference type="NCBI Taxonomy" id="449393"/>
    <lineage>
        <taxon>unclassified sequences</taxon>
        <taxon>metagenomes</taxon>
        <taxon>ecological metagenomes</taxon>
    </lineage>
</organism>
<dbReference type="GO" id="GO:0046872">
    <property type="term" value="F:metal ion binding"/>
    <property type="evidence" value="ECO:0007669"/>
    <property type="project" value="UniProtKB-KW"/>
</dbReference>
<keyword evidence="3" id="KW-0479">Metal-binding</keyword>
<gene>
    <name evidence="6" type="ORF">UFOPK1506_00588</name>
</gene>
<evidence type="ECO:0000259" key="5">
    <source>
        <dbReference type="Pfam" id="PF00557"/>
    </source>
</evidence>
<dbReference type="GO" id="GO:0006508">
    <property type="term" value="P:proteolysis"/>
    <property type="evidence" value="ECO:0007669"/>
    <property type="project" value="UniProtKB-KW"/>
</dbReference>
<dbReference type="Gene3D" id="3.90.230.10">
    <property type="entry name" value="Creatinase/methionine aminopeptidase superfamily"/>
    <property type="match status" value="1"/>
</dbReference>
<dbReference type="InterPro" id="IPR001714">
    <property type="entry name" value="Pept_M24_MAP"/>
</dbReference>
<dbReference type="Pfam" id="PF00557">
    <property type="entry name" value="Peptidase_M24"/>
    <property type="match status" value="1"/>
</dbReference>
<reference evidence="6" key="1">
    <citation type="submission" date="2020-05" db="EMBL/GenBank/DDBJ databases">
        <authorList>
            <person name="Chiriac C."/>
            <person name="Salcher M."/>
            <person name="Ghai R."/>
            <person name="Kavagutti S V."/>
        </authorList>
    </citation>
    <scope>NUCLEOTIDE SEQUENCE</scope>
</reference>
<feature type="domain" description="Peptidase M24" evidence="5">
    <location>
        <begin position="12"/>
        <end position="217"/>
    </location>
</feature>
<evidence type="ECO:0000256" key="1">
    <source>
        <dbReference type="ARBA" id="ARBA00022438"/>
    </source>
</evidence>
<dbReference type="GO" id="GO:0005829">
    <property type="term" value="C:cytosol"/>
    <property type="evidence" value="ECO:0007669"/>
    <property type="project" value="TreeGrafter"/>
</dbReference>